<protein>
    <recommendedName>
        <fullName evidence="2">FCP1 homology domain-containing protein</fullName>
    </recommendedName>
</protein>
<dbReference type="CDD" id="cd07521">
    <property type="entry name" value="HAD_FCP1-like"/>
    <property type="match status" value="1"/>
</dbReference>
<dbReference type="InterPro" id="IPR023214">
    <property type="entry name" value="HAD_sf"/>
</dbReference>
<reference evidence="3 4" key="1">
    <citation type="submission" date="2021-06" db="EMBL/GenBank/DDBJ databases">
        <title>A haploid diamondback moth (Plutella xylostella L.) genome assembly resolves 31 chromosomes and identifies a diamide resistance mutation.</title>
        <authorList>
            <person name="Ward C.M."/>
            <person name="Perry K.D."/>
            <person name="Baker G."/>
            <person name="Powis K."/>
            <person name="Heckel D.G."/>
            <person name="Baxter S.W."/>
        </authorList>
    </citation>
    <scope>NUCLEOTIDE SEQUENCE [LARGE SCALE GENOMIC DNA]</scope>
    <source>
        <strain evidence="3 4">LV</strain>
        <tissue evidence="3">Single pupa</tissue>
    </source>
</reference>
<evidence type="ECO:0000259" key="2">
    <source>
        <dbReference type="PROSITE" id="PS50969"/>
    </source>
</evidence>
<evidence type="ECO:0000256" key="1">
    <source>
        <dbReference type="SAM" id="MobiDB-lite"/>
    </source>
</evidence>
<gene>
    <name evidence="3" type="ORF">JYU34_000946</name>
</gene>
<dbReference type="Proteomes" id="UP000823941">
    <property type="component" value="Chromosome 2"/>
</dbReference>
<organism evidence="3 4">
    <name type="scientific">Plutella xylostella</name>
    <name type="common">Diamondback moth</name>
    <name type="synonym">Plutella maculipennis</name>
    <dbReference type="NCBI Taxonomy" id="51655"/>
    <lineage>
        <taxon>Eukaryota</taxon>
        <taxon>Metazoa</taxon>
        <taxon>Ecdysozoa</taxon>
        <taxon>Arthropoda</taxon>
        <taxon>Hexapoda</taxon>
        <taxon>Insecta</taxon>
        <taxon>Pterygota</taxon>
        <taxon>Neoptera</taxon>
        <taxon>Endopterygota</taxon>
        <taxon>Lepidoptera</taxon>
        <taxon>Glossata</taxon>
        <taxon>Ditrysia</taxon>
        <taxon>Yponomeutoidea</taxon>
        <taxon>Plutellidae</taxon>
        <taxon>Plutella</taxon>
    </lineage>
</organism>
<comment type="caution">
    <text evidence="3">The sequence shown here is derived from an EMBL/GenBank/DDBJ whole genome shotgun (WGS) entry which is preliminary data.</text>
</comment>
<dbReference type="EMBL" id="JAHIBW010000002">
    <property type="protein sequence ID" value="KAG7312629.1"/>
    <property type="molecule type" value="Genomic_DNA"/>
</dbReference>
<feature type="region of interest" description="Disordered" evidence="1">
    <location>
        <begin position="104"/>
        <end position="187"/>
    </location>
</feature>
<sequence length="772" mass="86501">MRLRSRKRERPLLGKSVSRVPKAANTSLVKRLGSITPTYQKSLRAEKKNVLCKTPDACLTRSQTNLKTRPVRTVKRMEKNETPVKGKQLKDTSTKKPIFQTVVRSSNKDPVTSTTNQRSDKAKSLTEKVSTTTTKSKPKDVRTTKPMQRHSSLNRDQRCKTEVMASDRMSSPRKTRRLDKTDKAASLNSSPIRKVRQIGLPSPKVAKTAVTSTNESPKKKLKPKAATVPTPEHSGLSNWNPDDNDVTMYEPSTTTFVELNYTPKASEESDSDIQVESSDLCLPTDCLNEFMAIAGCELINEVPQVDADVDFLADKAARVMTATETEEKLPRKDSVDSRTAKRRKSSEPDPSQPTSTTDDLDVCAVFLAADKYVQLKATVSRGIGVAKRRKSSEPDPSQPTSTTDDLDVCAVFLAADKYVQEAVTMECEISSTSLETTAIDSLRALSARPPASAFLHDLTQSLHDNRPWVSPTNTVRPISIDSLRALSARPPASAFLHDLTQSLHDNRPWTGTDIVDETSLACHDEQTPTELEEEAADVISSCSSRADCEQISSWVDAFDPYLFIKQLPPLETVATGALRARYPALPLKTRTSPDFSLVLDLDETLVHCSLQELPDASFHFPVLFQDCRYTVFVRTRPHFADFLAKVSSLYEVILFTASKRVYADRLLNLLDPQRRWIKYRLFREHCLLVNGNYVKDLSILGRDLRKTVIVDNSPQAFGYQLENGIPIDSWFVDRSDNELLKLLPFLEHLATKDDVRPHIREKYKLFSYLPPG</sequence>
<feature type="compositionally biased region" description="Polar residues" evidence="1">
    <location>
        <begin position="104"/>
        <end position="117"/>
    </location>
</feature>
<feature type="region of interest" description="Disordered" evidence="1">
    <location>
        <begin position="384"/>
        <end position="404"/>
    </location>
</feature>
<accession>A0ABQ7R5R6</accession>
<dbReference type="InterPro" id="IPR004274">
    <property type="entry name" value="FCP1_dom"/>
</dbReference>
<feature type="compositionally biased region" description="Basic and acidic residues" evidence="1">
    <location>
        <begin position="325"/>
        <end position="339"/>
    </location>
</feature>
<dbReference type="InterPro" id="IPR050365">
    <property type="entry name" value="TIM50"/>
</dbReference>
<proteinExistence type="predicted"/>
<name>A0ABQ7R5R6_PLUXY</name>
<dbReference type="PANTHER" id="PTHR12210">
    <property type="entry name" value="DULLARD PROTEIN PHOSPHATASE"/>
    <property type="match status" value="1"/>
</dbReference>
<dbReference type="NCBIfam" id="TIGR02251">
    <property type="entry name" value="HIF-SF_euk"/>
    <property type="match status" value="1"/>
</dbReference>
<dbReference type="InterPro" id="IPR011948">
    <property type="entry name" value="Dullard_phosphatase"/>
</dbReference>
<feature type="compositionally biased region" description="Polar residues" evidence="1">
    <location>
        <begin position="348"/>
        <end position="357"/>
    </location>
</feature>
<dbReference type="PROSITE" id="PS50969">
    <property type="entry name" value="FCP1"/>
    <property type="match status" value="1"/>
</dbReference>
<dbReference type="Gene3D" id="3.40.50.1000">
    <property type="entry name" value="HAD superfamily/HAD-like"/>
    <property type="match status" value="1"/>
</dbReference>
<feature type="region of interest" description="Disordered" evidence="1">
    <location>
        <begin position="1"/>
        <end position="24"/>
    </location>
</feature>
<feature type="domain" description="FCP1 homology" evidence="2">
    <location>
        <begin position="590"/>
        <end position="749"/>
    </location>
</feature>
<dbReference type="SUPFAM" id="SSF56784">
    <property type="entry name" value="HAD-like"/>
    <property type="match status" value="1"/>
</dbReference>
<evidence type="ECO:0000313" key="3">
    <source>
        <dbReference type="EMBL" id="KAG7312629.1"/>
    </source>
</evidence>
<dbReference type="SMART" id="SM00577">
    <property type="entry name" value="CPDc"/>
    <property type="match status" value="1"/>
</dbReference>
<dbReference type="Pfam" id="PF03031">
    <property type="entry name" value="NIF"/>
    <property type="match status" value="1"/>
</dbReference>
<keyword evidence="4" id="KW-1185">Reference proteome</keyword>
<feature type="region of interest" description="Disordered" evidence="1">
    <location>
        <begin position="204"/>
        <end position="244"/>
    </location>
</feature>
<feature type="region of interest" description="Disordered" evidence="1">
    <location>
        <begin position="322"/>
        <end position="357"/>
    </location>
</feature>
<feature type="compositionally biased region" description="Polar residues" evidence="1">
    <location>
        <begin position="394"/>
        <end position="403"/>
    </location>
</feature>
<evidence type="ECO:0000313" key="4">
    <source>
        <dbReference type="Proteomes" id="UP000823941"/>
    </source>
</evidence>
<dbReference type="InterPro" id="IPR036412">
    <property type="entry name" value="HAD-like_sf"/>
</dbReference>